<dbReference type="PRINTS" id="PR00080">
    <property type="entry name" value="SDRFAMILY"/>
</dbReference>
<evidence type="ECO:0000256" key="2">
    <source>
        <dbReference type="ARBA" id="ARBA00023002"/>
    </source>
</evidence>
<dbReference type="Proteomes" id="UP000266934">
    <property type="component" value="Chromosome"/>
</dbReference>
<dbReference type="GO" id="GO:0016020">
    <property type="term" value="C:membrane"/>
    <property type="evidence" value="ECO:0007669"/>
    <property type="project" value="TreeGrafter"/>
</dbReference>
<accession>A0A348G4X1</accession>
<dbReference type="InterPro" id="IPR002347">
    <property type="entry name" value="SDR_fam"/>
</dbReference>
<dbReference type="AlphaFoldDB" id="A0A348G4X1"/>
<protein>
    <submittedName>
        <fullName evidence="4">Short-chain dehydrogenase</fullName>
    </submittedName>
</protein>
<evidence type="ECO:0000256" key="3">
    <source>
        <dbReference type="RuleBase" id="RU000363"/>
    </source>
</evidence>
<dbReference type="InterPro" id="IPR036291">
    <property type="entry name" value="NAD(P)-bd_dom_sf"/>
</dbReference>
<dbReference type="RefSeq" id="WP_126401681.1">
    <property type="nucleotide sequence ID" value="NZ_AP018907.1"/>
</dbReference>
<sequence length="268" mass="28265">MQRQPVVLVTGASTGIGAALARIFAAEGHRLALVARSEAGLVALADAIENTGKPRPLVLPYDLTRAESSGLLSTQLTAKGFEPAIVVNNAGFGLVGQAGTLDRAEQLRMIDLNVRALTDLTLRFLPSVVRHKGGVLNVASVAGFLPGPGMAVYYATKAYVISFTEALAQELAGSGATATALCPGPVPTGFQDRAGMSLAEMPKFMMLSAEEVARAGYRGFTAGRRLVVPGFGNKVASLAKFLPRQLVLPSLQRMQRRRTTPSRSFARS</sequence>
<name>A0A348G4X1_9HYPH</name>
<proteinExistence type="inferred from homology"/>
<dbReference type="GO" id="GO:0016491">
    <property type="term" value="F:oxidoreductase activity"/>
    <property type="evidence" value="ECO:0007669"/>
    <property type="project" value="UniProtKB-KW"/>
</dbReference>
<dbReference type="EMBL" id="AP018907">
    <property type="protein sequence ID" value="BBF94604.1"/>
    <property type="molecule type" value="Genomic_DNA"/>
</dbReference>
<keyword evidence="5" id="KW-1185">Reference proteome</keyword>
<keyword evidence="2" id="KW-0560">Oxidoreductase</keyword>
<dbReference type="PANTHER" id="PTHR44196:SF2">
    <property type="entry name" value="SHORT-CHAIN DEHYDROGENASE-RELATED"/>
    <property type="match status" value="1"/>
</dbReference>
<dbReference type="KEGG" id="blag:BLTE_32890"/>
<dbReference type="PANTHER" id="PTHR44196">
    <property type="entry name" value="DEHYDROGENASE/REDUCTASE SDR FAMILY MEMBER 7B"/>
    <property type="match status" value="1"/>
</dbReference>
<dbReference type="OrthoDB" id="9808814at2"/>
<reference evidence="4 5" key="1">
    <citation type="submission" date="2018-08" db="EMBL/GenBank/DDBJ databases">
        <title>Complete genome sequencing of Blastochloris tepida GI.</title>
        <authorList>
            <person name="Tsukatani Y."/>
            <person name="Mori H."/>
        </authorList>
    </citation>
    <scope>NUCLEOTIDE SEQUENCE [LARGE SCALE GENOMIC DNA]</scope>
    <source>
        <strain evidence="4 5">GI</strain>
    </source>
</reference>
<organism evidence="4 5">
    <name type="scientific">Blastochloris tepida</name>
    <dbReference type="NCBI Taxonomy" id="2233851"/>
    <lineage>
        <taxon>Bacteria</taxon>
        <taxon>Pseudomonadati</taxon>
        <taxon>Pseudomonadota</taxon>
        <taxon>Alphaproteobacteria</taxon>
        <taxon>Hyphomicrobiales</taxon>
        <taxon>Blastochloridaceae</taxon>
        <taxon>Blastochloris</taxon>
    </lineage>
</organism>
<comment type="similarity">
    <text evidence="1 3">Belongs to the short-chain dehydrogenases/reductases (SDR) family.</text>
</comment>
<dbReference type="PIRSF" id="PIRSF000126">
    <property type="entry name" value="11-beta-HSD1"/>
    <property type="match status" value="1"/>
</dbReference>
<dbReference type="CDD" id="cd05233">
    <property type="entry name" value="SDR_c"/>
    <property type="match status" value="1"/>
</dbReference>
<evidence type="ECO:0000313" key="5">
    <source>
        <dbReference type="Proteomes" id="UP000266934"/>
    </source>
</evidence>
<dbReference type="Gene3D" id="3.40.50.720">
    <property type="entry name" value="NAD(P)-binding Rossmann-like Domain"/>
    <property type="match status" value="1"/>
</dbReference>
<dbReference type="Pfam" id="PF00106">
    <property type="entry name" value="adh_short"/>
    <property type="match status" value="1"/>
</dbReference>
<gene>
    <name evidence="4" type="ORF">BLTE_32890</name>
</gene>
<dbReference type="PRINTS" id="PR00081">
    <property type="entry name" value="GDHRDH"/>
</dbReference>
<evidence type="ECO:0000313" key="4">
    <source>
        <dbReference type="EMBL" id="BBF94604.1"/>
    </source>
</evidence>
<evidence type="ECO:0000256" key="1">
    <source>
        <dbReference type="ARBA" id="ARBA00006484"/>
    </source>
</evidence>
<dbReference type="SUPFAM" id="SSF51735">
    <property type="entry name" value="NAD(P)-binding Rossmann-fold domains"/>
    <property type="match status" value="1"/>
</dbReference>